<dbReference type="Proteomes" id="UP000324767">
    <property type="component" value="Unassembled WGS sequence"/>
</dbReference>
<organism evidence="8 9">
    <name type="scientific">Lasallia pustulata</name>
    <dbReference type="NCBI Taxonomy" id="136370"/>
    <lineage>
        <taxon>Eukaryota</taxon>
        <taxon>Fungi</taxon>
        <taxon>Dikarya</taxon>
        <taxon>Ascomycota</taxon>
        <taxon>Pezizomycotina</taxon>
        <taxon>Lecanoromycetes</taxon>
        <taxon>OSLEUM clade</taxon>
        <taxon>Umbilicariomycetidae</taxon>
        <taxon>Umbilicariales</taxon>
        <taxon>Umbilicariaceae</taxon>
        <taxon>Lasallia</taxon>
    </lineage>
</organism>
<dbReference type="InterPro" id="IPR020846">
    <property type="entry name" value="MFS_dom"/>
</dbReference>
<protein>
    <submittedName>
        <fullName evidence="8">Sugar transport STP1</fullName>
    </submittedName>
</protein>
<evidence type="ECO:0000256" key="5">
    <source>
        <dbReference type="ARBA" id="ARBA00023136"/>
    </source>
</evidence>
<name>A0A5M8PZ50_9LECA</name>
<dbReference type="SUPFAM" id="SSF103473">
    <property type="entry name" value="MFS general substrate transporter"/>
    <property type="match status" value="1"/>
</dbReference>
<dbReference type="EMBL" id="VXIT01000002">
    <property type="protein sequence ID" value="KAA6415051.1"/>
    <property type="molecule type" value="Genomic_DNA"/>
</dbReference>
<comment type="subcellular location">
    <subcellularLocation>
        <location evidence="1">Membrane</location>
        <topology evidence="1">Multi-pass membrane protein</topology>
    </subcellularLocation>
</comment>
<comment type="caution">
    <text evidence="8">The sequence shown here is derived from an EMBL/GenBank/DDBJ whole genome shotgun (WGS) entry which is preliminary data.</text>
</comment>
<dbReference type="InterPro" id="IPR005828">
    <property type="entry name" value="MFS_sugar_transport-like"/>
</dbReference>
<evidence type="ECO:0000259" key="7">
    <source>
        <dbReference type="PROSITE" id="PS50850"/>
    </source>
</evidence>
<evidence type="ECO:0000256" key="6">
    <source>
        <dbReference type="SAM" id="Phobius"/>
    </source>
</evidence>
<evidence type="ECO:0000256" key="1">
    <source>
        <dbReference type="ARBA" id="ARBA00004141"/>
    </source>
</evidence>
<evidence type="ECO:0000313" key="8">
    <source>
        <dbReference type="EMBL" id="KAA6415051.1"/>
    </source>
</evidence>
<dbReference type="Gene3D" id="1.20.1250.20">
    <property type="entry name" value="MFS general substrate transporter like domains"/>
    <property type="match status" value="1"/>
</dbReference>
<dbReference type="InterPro" id="IPR036259">
    <property type="entry name" value="MFS_trans_sf"/>
</dbReference>
<evidence type="ECO:0000256" key="3">
    <source>
        <dbReference type="ARBA" id="ARBA00022692"/>
    </source>
</evidence>
<proteinExistence type="inferred from homology"/>
<feature type="transmembrane region" description="Helical" evidence="6">
    <location>
        <begin position="82"/>
        <end position="100"/>
    </location>
</feature>
<evidence type="ECO:0000313" key="9">
    <source>
        <dbReference type="Proteomes" id="UP000324767"/>
    </source>
</evidence>
<dbReference type="GO" id="GO:0016020">
    <property type="term" value="C:membrane"/>
    <property type="evidence" value="ECO:0007669"/>
    <property type="project" value="UniProtKB-SubCell"/>
</dbReference>
<feature type="transmembrane region" description="Helical" evidence="6">
    <location>
        <begin position="58"/>
        <end position="75"/>
    </location>
</feature>
<accession>A0A5M8PZ50</accession>
<sequence length="145" mass="14871">MGSVSATAGFVDMAQIGANGKVINSTKQGGLVAVDYFGAMWGCFIGGWAGDKLGGKKGVWISSLFCMLGAALMCGSQNANMFICARIIAGIGLGFINVIVPLSVSKLPRFTTGARATRSFLLPILSLLSLLTGSTLACETPATNS</sequence>
<dbReference type="AlphaFoldDB" id="A0A5M8PZ50"/>
<reference evidence="8 9" key="1">
    <citation type="submission" date="2019-09" db="EMBL/GenBank/DDBJ databases">
        <title>The hologenome of the rock-dwelling lichen Lasallia pustulata.</title>
        <authorList>
            <person name="Greshake Tzovaras B."/>
            <person name="Segers F."/>
            <person name="Bicker A."/>
            <person name="Dal Grande F."/>
            <person name="Otte J."/>
            <person name="Hankeln T."/>
            <person name="Schmitt I."/>
            <person name="Ebersberger I."/>
        </authorList>
    </citation>
    <scope>NUCLEOTIDE SEQUENCE [LARGE SCALE GENOMIC DNA]</scope>
    <source>
        <strain evidence="8">A1-1</strain>
    </source>
</reference>
<gene>
    <name evidence="8" type="ORF">FRX48_01802</name>
</gene>
<dbReference type="PANTHER" id="PTHR48022">
    <property type="entry name" value="PLASTIDIC GLUCOSE TRANSPORTER 4"/>
    <property type="match status" value="1"/>
</dbReference>
<dbReference type="PANTHER" id="PTHR48022:SF78">
    <property type="entry name" value="MONOSACCHARIDE TRANSPORTER, PUTATIVE (AFU_ORTHOLOGUE AFUA_2G02110)-RELATED"/>
    <property type="match status" value="1"/>
</dbReference>
<dbReference type="Pfam" id="PF00083">
    <property type="entry name" value="Sugar_tr"/>
    <property type="match status" value="1"/>
</dbReference>
<feature type="transmembrane region" description="Helical" evidence="6">
    <location>
        <begin position="120"/>
        <end position="138"/>
    </location>
</feature>
<evidence type="ECO:0000256" key="4">
    <source>
        <dbReference type="ARBA" id="ARBA00022989"/>
    </source>
</evidence>
<dbReference type="GO" id="GO:0005351">
    <property type="term" value="F:carbohydrate:proton symporter activity"/>
    <property type="evidence" value="ECO:0007669"/>
    <property type="project" value="TreeGrafter"/>
</dbReference>
<dbReference type="OrthoDB" id="2544694at2759"/>
<dbReference type="PROSITE" id="PS50850">
    <property type="entry name" value="MFS"/>
    <property type="match status" value="1"/>
</dbReference>
<evidence type="ECO:0000256" key="2">
    <source>
        <dbReference type="ARBA" id="ARBA00010992"/>
    </source>
</evidence>
<comment type="similarity">
    <text evidence="2">Belongs to the major facilitator superfamily. Sugar transporter (TC 2.A.1.1) family.</text>
</comment>
<keyword evidence="8" id="KW-0813">Transport</keyword>
<keyword evidence="8" id="KW-0762">Sugar transport</keyword>
<feature type="domain" description="Major facilitator superfamily (MFS) profile" evidence="7">
    <location>
        <begin position="1"/>
        <end position="145"/>
    </location>
</feature>
<dbReference type="InterPro" id="IPR050360">
    <property type="entry name" value="MFS_Sugar_Transporters"/>
</dbReference>
<keyword evidence="3 6" id="KW-0812">Transmembrane</keyword>
<keyword evidence="4 6" id="KW-1133">Transmembrane helix</keyword>
<keyword evidence="5 6" id="KW-0472">Membrane</keyword>